<dbReference type="Proteomes" id="UP000316304">
    <property type="component" value="Unassembled WGS sequence"/>
</dbReference>
<name>A0A5C6CHY8_9BACT</name>
<evidence type="ECO:0000313" key="2">
    <source>
        <dbReference type="Proteomes" id="UP000316304"/>
    </source>
</evidence>
<accession>A0A5C6CHY8</accession>
<gene>
    <name evidence="1" type="ORF">Pla52o_26690</name>
</gene>
<dbReference type="EMBL" id="SJPT01000004">
    <property type="protein sequence ID" value="TWU23134.1"/>
    <property type="molecule type" value="Genomic_DNA"/>
</dbReference>
<protein>
    <submittedName>
        <fullName evidence="1">Uncharacterized protein</fullName>
    </submittedName>
</protein>
<reference evidence="1 2" key="1">
    <citation type="submission" date="2019-02" db="EMBL/GenBank/DDBJ databases">
        <title>Deep-cultivation of Planctomycetes and their phenomic and genomic characterization uncovers novel biology.</title>
        <authorList>
            <person name="Wiegand S."/>
            <person name="Jogler M."/>
            <person name="Boedeker C."/>
            <person name="Pinto D."/>
            <person name="Vollmers J."/>
            <person name="Rivas-Marin E."/>
            <person name="Kohn T."/>
            <person name="Peeters S.H."/>
            <person name="Heuer A."/>
            <person name="Rast P."/>
            <person name="Oberbeckmann S."/>
            <person name="Bunk B."/>
            <person name="Jeske O."/>
            <person name="Meyerdierks A."/>
            <person name="Storesund J.E."/>
            <person name="Kallscheuer N."/>
            <person name="Luecker S."/>
            <person name="Lage O.M."/>
            <person name="Pohl T."/>
            <person name="Merkel B.J."/>
            <person name="Hornburger P."/>
            <person name="Mueller R.-W."/>
            <person name="Bruemmer F."/>
            <person name="Labrenz M."/>
            <person name="Spormann A.M."/>
            <person name="Op Den Camp H."/>
            <person name="Overmann J."/>
            <person name="Amann R."/>
            <person name="Jetten M.S.M."/>
            <person name="Mascher T."/>
            <person name="Medema M.H."/>
            <person name="Devos D.P."/>
            <person name="Kaster A.-K."/>
            <person name="Ovreas L."/>
            <person name="Rohde M."/>
            <person name="Galperin M.Y."/>
            <person name="Jogler C."/>
        </authorList>
    </citation>
    <scope>NUCLEOTIDE SEQUENCE [LARGE SCALE GENOMIC DNA]</scope>
    <source>
        <strain evidence="1 2">Pla52o</strain>
    </source>
</reference>
<organism evidence="1 2">
    <name type="scientific">Novipirellula galeiformis</name>
    <dbReference type="NCBI Taxonomy" id="2528004"/>
    <lineage>
        <taxon>Bacteria</taxon>
        <taxon>Pseudomonadati</taxon>
        <taxon>Planctomycetota</taxon>
        <taxon>Planctomycetia</taxon>
        <taxon>Pirellulales</taxon>
        <taxon>Pirellulaceae</taxon>
        <taxon>Novipirellula</taxon>
    </lineage>
</organism>
<dbReference type="AlphaFoldDB" id="A0A5C6CHY8"/>
<evidence type="ECO:0000313" key="1">
    <source>
        <dbReference type="EMBL" id="TWU23134.1"/>
    </source>
</evidence>
<comment type="caution">
    <text evidence="1">The sequence shown here is derived from an EMBL/GenBank/DDBJ whole genome shotgun (WGS) entry which is preliminary data.</text>
</comment>
<proteinExistence type="predicted"/>
<sequence>MASQNARRTASQALICLPILITCILSDPGHCEYHKGDGFLGGFGIPIVDLRSLHFETHQSERTSEGV</sequence>
<keyword evidence="2" id="KW-1185">Reference proteome</keyword>